<keyword evidence="1" id="KW-1133">Transmembrane helix</keyword>
<evidence type="ECO:0000313" key="4">
    <source>
        <dbReference type="Proteomes" id="UP000287156"/>
    </source>
</evidence>
<dbReference type="AlphaFoldDB" id="A0A429Y4C4"/>
<sequence>MVKKGMFTGVIFLGFGLYFLLQQYNIQIFDDLYSWPTLIIIVGLGFLAQGYLAKDNEAILPGAIITGMGIHFHVVNKLDMWQDHAGVFLLLAAVGILLTYVKTGAGLMMGLLFLAAASLLLFFDRLANWAVERGHDISLISNFWPIFFIAAGAYFIFLQRKK</sequence>
<comment type="caution">
    <text evidence="3">The sequence shown here is derived from an EMBL/GenBank/DDBJ whole genome shotgun (WGS) entry which is preliminary data.</text>
</comment>
<dbReference type="Proteomes" id="UP000287156">
    <property type="component" value="Unassembled WGS sequence"/>
</dbReference>
<accession>A0A429Y4C4</accession>
<evidence type="ECO:0000313" key="3">
    <source>
        <dbReference type="EMBL" id="RST76238.1"/>
    </source>
</evidence>
<dbReference type="Pfam" id="PF18917">
    <property type="entry name" value="LiaI-LiaF-like_TM1"/>
    <property type="match status" value="1"/>
</dbReference>
<gene>
    <name evidence="3" type="ORF">D4T97_005515</name>
</gene>
<protein>
    <recommendedName>
        <fullName evidence="2">LiaI-LiaF-like transmembrane region domain-containing protein</fullName>
    </recommendedName>
</protein>
<reference evidence="3" key="1">
    <citation type="submission" date="2018-12" db="EMBL/GenBank/DDBJ databases">
        <authorList>
            <person name="Sun L."/>
            <person name="Chen Z."/>
        </authorList>
    </citation>
    <scope>NUCLEOTIDE SEQUENCE [LARGE SCALE GENOMIC DNA]</scope>
    <source>
        <strain evidence="3">3-2-2</strain>
    </source>
</reference>
<dbReference type="EMBL" id="QYTV02000002">
    <property type="protein sequence ID" value="RST76238.1"/>
    <property type="molecule type" value="Genomic_DNA"/>
</dbReference>
<feature type="domain" description="LiaI-LiaF-like transmembrane region" evidence="2">
    <location>
        <begin position="6"/>
        <end position="47"/>
    </location>
</feature>
<dbReference type="InterPro" id="IPR043726">
    <property type="entry name" value="LiaI-LiaF-like_TM1"/>
</dbReference>
<name>A0A429Y4C4_9BACI</name>
<feature type="transmembrane region" description="Helical" evidence="1">
    <location>
        <begin position="33"/>
        <end position="52"/>
    </location>
</feature>
<keyword evidence="1" id="KW-0812">Transmembrane</keyword>
<feature type="transmembrane region" description="Helical" evidence="1">
    <location>
        <begin position="137"/>
        <end position="157"/>
    </location>
</feature>
<organism evidence="3 4">
    <name type="scientific">Siminovitchia acidinfaciens</name>
    <dbReference type="NCBI Taxonomy" id="2321395"/>
    <lineage>
        <taxon>Bacteria</taxon>
        <taxon>Bacillati</taxon>
        <taxon>Bacillota</taxon>
        <taxon>Bacilli</taxon>
        <taxon>Bacillales</taxon>
        <taxon>Bacillaceae</taxon>
        <taxon>Siminovitchia</taxon>
    </lineage>
</organism>
<feature type="transmembrane region" description="Helical" evidence="1">
    <location>
        <begin position="6"/>
        <end position="21"/>
    </location>
</feature>
<evidence type="ECO:0000259" key="2">
    <source>
        <dbReference type="Pfam" id="PF18917"/>
    </source>
</evidence>
<keyword evidence="4" id="KW-1185">Reference proteome</keyword>
<feature type="transmembrane region" description="Helical" evidence="1">
    <location>
        <begin position="87"/>
        <end position="117"/>
    </location>
</feature>
<evidence type="ECO:0000256" key="1">
    <source>
        <dbReference type="SAM" id="Phobius"/>
    </source>
</evidence>
<keyword evidence="1" id="KW-0472">Membrane</keyword>
<proteinExistence type="predicted"/>
<feature type="transmembrane region" description="Helical" evidence="1">
    <location>
        <begin position="58"/>
        <end position="75"/>
    </location>
</feature>
<dbReference type="OrthoDB" id="2989824at2"/>